<sequence length="88" mass="9327">MPEPTPSNHILRNNLLGLLVGAVLAGSLVRATGGTTVIVFVLCYLLQVLVNLALGYKYRGQNSGPYLLSALLVMLIGFGACSAMFFVN</sequence>
<gene>
    <name evidence="2" type="ORF">BXP70_16515</name>
</gene>
<proteinExistence type="predicted"/>
<feature type="transmembrane region" description="Helical" evidence="1">
    <location>
        <begin position="35"/>
        <end position="54"/>
    </location>
</feature>
<evidence type="ECO:0000313" key="3">
    <source>
        <dbReference type="Proteomes" id="UP000194873"/>
    </source>
</evidence>
<dbReference type="AlphaFoldDB" id="A0A243WCX7"/>
<dbReference type="OrthoDB" id="886963at2"/>
<accession>A0A243WCX7</accession>
<keyword evidence="1" id="KW-0472">Membrane</keyword>
<protein>
    <submittedName>
        <fullName evidence="2">Uncharacterized protein</fullName>
    </submittedName>
</protein>
<keyword evidence="1" id="KW-0812">Transmembrane</keyword>
<name>A0A243WCX7_9BACT</name>
<dbReference type="RefSeq" id="WP_086595196.1">
    <property type="nucleotide sequence ID" value="NZ_MTSE01000008.1"/>
</dbReference>
<feature type="transmembrane region" description="Helical" evidence="1">
    <location>
        <begin position="12"/>
        <end position="29"/>
    </location>
</feature>
<evidence type="ECO:0000313" key="2">
    <source>
        <dbReference type="EMBL" id="OUJ72904.1"/>
    </source>
</evidence>
<organism evidence="2 3">
    <name type="scientific">Hymenobacter crusticola</name>
    <dbReference type="NCBI Taxonomy" id="1770526"/>
    <lineage>
        <taxon>Bacteria</taxon>
        <taxon>Pseudomonadati</taxon>
        <taxon>Bacteroidota</taxon>
        <taxon>Cytophagia</taxon>
        <taxon>Cytophagales</taxon>
        <taxon>Hymenobacteraceae</taxon>
        <taxon>Hymenobacter</taxon>
    </lineage>
</organism>
<reference evidence="2 3" key="1">
    <citation type="submission" date="2017-01" db="EMBL/GenBank/DDBJ databases">
        <title>A new Hymenobacter.</title>
        <authorList>
            <person name="Liang Y."/>
            <person name="Feng F."/>
        </authorList>
    </citation>
    <scope>NUCLEOTIDE SEQUENCE [LARGE SCALE GENOMIC DNA]</scope>
    <source>
        <strain evidence="2">MIMBbqt21</strain>
    </source>
</reference>
<evidence type="ECO:0000256" key="1">
    <source>
        <dbReference type="SAM" id="Phobius"/>
    </source>
</evidence>
<dbReference type="Proteomes" id="UP000194873">
    <property type="component" value="Unassembled WGS sequence"/>
</dbReference>
<keyword evidence="1" id="KW-1133">Transmembrane helix</keyword>
<comment type="caution">
    <text evidence="2">The sequence shown here is derived from an EMBL/GenBank/DDBJ whole genome shotgun (WGS) entry which is preliminary data.</text>
</comment>
<keyword evidence="3" id="KW-1185">Reference proteome</keyword>
<feature type="transmembrane region" description="Helical" evidence="1">
    <location>
        <begin position="66"/>
        <end position="87"/>
    </location>
</feature>
<dbReference type="EMBL" id="MTSE01000008">
    <property type="protein sequence ID" value="OUJ72904.1"/>
    <property type="molecule type" value="Genomic_DNA"/>
</dbReference>